<reference evidence="2" key="1">
    <citation type="journal article" date="2020" name="Stud. Mycol.">
        <title>101 Dothideomycetes genomes: a test case for predicting lifestyles and emergence of pathogens.</title>
        <authorList>
            <person name="Haridas S."/>
            <person name="Albert R."/>
            <person name="Binder M."/>
            <person name="Bloem J."/>
            <person name="Labutti K."/>
            <person name="Salamov A."/>
            <person name="Andreopoulos B."/>
            <person name="Baker S."/>
            <person name="Barry K."/>
            <person name="Bills G."/>
            <person name="Bluhm B."/>
            <person name="Cannon C."/>
            <person name="Castanera R."/>
            <person name="Culley D."/>
            <person name="Daum C."/>
            <person name="Ezra D."/>
            <person name="Gonzalez J."/>
            <person name="Henrissat B."/>
            <person name="Kuo A."/>
            <person name="Liang C."/>
            <person name="Lipzen A."/>
            <person name="Lutzoni F."/>
            <person name="Magnuson J."/>
            <person name="Mondo S."/>
            <person name="Nolan M."/>
            <person name="Ohm R."/>
            <person name="Pangilinan J."/>
            <person name="Park H.-J."/>
            <person name="Ramirez L."/>
            <person name="Alfaro M."/>
            <person name="Sun H."/>
            <person name="Tritt A."/>
            <person name="Yoshinaga Y."/>
            <person name="Zwiers L.-H."/>
            <person name="Turgeon B."/>
            <person name="Goodwin S."/>
            <person name="Spatafora J."/>
            <person name="Crous P."/>
            <person name="Grigoriev I."/>
        </authorList>
    </citation>
    <scope>NUCLEOTIDE SEQUENCE</scope>
    <source>
        <strain evidence="2">CBS 125425</strain>
    </source>
</reference>
<comment type="caution">
    <text evidence="2">The sequence shown here is derived from an EMBL/GenBank/DDBJ whole genome shotgun (WGS) entry which is preliminary data.</text>
</comment>
<protein>
    <submittedName>
        <fullName evidence="2">Uncharacterized protein</fullName>
    </submittedName>
</protein>
<dbReference type="EMBL" id="ML996105">
    <property type="protein sequence ID" value="KAF2739308.1"/>
    <property type="molecule type" value="Genomic_DNA"/>
</dbReference>
<sequence>MSHAAEDVFDRGLGRPYQTVRGHLHDDVAHIRETVLHRWLHGALSVKHALLVNLRPQPHVVEPGPSADHLPQLPAVELDPSVVLGPVRVVESARPSQTSLRSHDGLAHQPRPAAHDVIQVARGLLLAAITLIGLQAGIGPCLVTHDRHDDITGLGLLPPKNKTHHRLGARSLLNYLLVATVIDQPRAPRRDLPKSLYSFPRLSSSFPLFGSHSSDWWTDSFRRPRVSESKPKASQSTSSPDSHS</sequence>
<proteinExistence type="predicted"/>
<name>A0A9P4R4S5_9PLEO</name>
<gene>
    <name evidence="2" type="ORF">EJ04DRAFT_356738</name>
</gene>
<feature type="compositionally biased region" description="Polar residues" evidence="1">
    <location>
        <begin position="232"/>
        <end position="244"/>
    </location>
</feature>
<evidence type="ECO:0000256" key="1">
    <source>
        <dbReference type="SAM" id="MobiDB-lite"/>
    </source>
</evidence>
<keyword evidence="3" id="KW-1185">Reference proteome</keyword>
<dbReference type="Proteomes" id="UP000799444">
    <property type="component" value="Unassembled WGS sequence"/>
</dbReference>
<feature type="region of interest" description="Disordered" evidence="1">
    <location>
        <begin position="223"/>
        <end position="244"/>
    </location>
</feature>
<dbReference type="AlphaFoldDB" id="A0A9P4R4S5"/>
<evidence type="ECO:0000313" key="3">
    <source>
        <dbReference type="Proteomes" id="UP000799444"/>
    </source>
</evidence>
<evidence type="ECO:0000313" key="2">
    <source>
        <dbReference type="EMBL" id="KAF2739308.1"/>
    </source>
</evidence>
<organism evidence="2 3">
    <name type="scientific">Polyplosphaeria fusca</name>
    <dbReference type="NCBI Taxonomy" id="682080"/>
    <lineage>
        <taxon>Eukaryota</taxon>
        <taxon>Fungi</taxon>
        <taxon>Dikarya</taxon>
        <taxon>Ascomycota</taxon>
        <taxon>Pezizomycotina</taxon>
        <taxon>Dothideomycetes</taxon>
        <taxon>Pleosporomycetidae</taxon>
        <taxon>Pleosporales</taxon>
        <taxon>Tetraplosphaeriaceae</taxon>
        <taxon>Polyplosphaeria</taxon>
    </lineage>
</organism>
<accession>A0A9P4R4S5</accession>